<name>A0A317XHS7_9BASI</name>
<evidence type="ECO:0000313" key="2">
    <source>
        <dbReference type="Proteomes" id="UP000246740"/>
    </source>
</evidence>
<accession>A0A317XHS7</accession>
<dbReference type="InParanoid" id="A0A317XHS7"/>
<evidence type="ECO:0000313" key="1">
    <source>
        <dbReference type="EMBL" id="PWY97786.1"/>
    </source>
</evidence>
<proteinExistence type="predicted"/>
<organism evidence="1 2">
    <name type="scientific">Testicularia cyperi</name>
    <dbReference type="NCBI Taxonomy" id="1882483"/>
    <lineage>
        <taxon>Eukaryota</taxon>
        <taxon>Fungi</taxon>
        <taxon>Dikarya</taxon>
        <taxon>Basidiomycota</taxon>
        <taxon>Ustilaginomycotina</taxon>
        <taxon>Ustilaginomycetes</taxon>
        <taxon>Ustilaginales</taxon>
        <taxon>Anthracoideaceae</taxon>
        <taxon>Testicularia</taxon>
    </lineage>
</organism>
<dbReference type="AlphaFoldDB" id="A0A317XHS7"/>
<gene>
    <name evidence="1" type="ORF">BCV70DRAFT_45413</name>
</gene>
<dbReference type="Proteomes" id="UP000246740">
    <property type="component" value="Unassembled WGS sequence"/>
</dbReference>
<keyword evidence="2" id="KW-1185">Reference proteome</keyword>
<dbReference type="EMBL" id="KZ819202">
    <property type="protein sequence ID" value="PWY97786.1"/>
    <property type="molecule type" value="Genomic_DNA"/>
</dbReference>
<sequence>MCCNPHQTLQFSVQYCAVLYEEDFCRHLRFSRGECYTSCVDRLSCLSCIFYALLAPCFLASFVNLFHSDARPPFSICFLCKEAIATRRRRSNVNLRLGSICPAAADVCLEHSQHDRVDLPPGERPGVGLTALRRQRGALF</sequence>
<reference evidence="1 2" key="1">
    <citation type="journal article" date="2018" name="Mol. Biol. Evol.">
        <title>Broad Genomic Sampling Reveals a Smut Pathogenic Ancestry of the Fungal Clade Ustilaginomycotina.</title>
        <authorList>
            <person name="Kijpornyongpan T."/>
            <person name="Mondo S.J."/>
            <person name="Barry K."/>
            <person name="Sandor L."/>
            <person name="Lee J."/>
            <person name="Lipzen A."/>
            <person name="Pangilinan J."/>
            <person name="LaButti K."/>
            <person name="Hainaut M."/>
            <person name="Henrissat B."/>
            <person name="Grigoriev I.V."/>
            <person name="Spatafora J.W."/>
            <person name="Aime M.C."/>
        </authorList>
    </citation>
    <scope>NUCLEOTIDE SEQUENCE [LARGE SCALE GENOMIC DNA]</scope>
    <source>
        <strain evidence="1 2">MCA 3645</strain>
    </source>
</reference>
<protein>
    <submittedName>
        <fullName evidence="1">Uncharacterized protein</fullName>
    </submittedName>
</protein>